<keyword evidence="3" id="KW-1185">Reference proteome</keyword>
<feature type="region of interest" description="Disordered" evidence="1">
    <location>
        <begin position="261"/>
        <end position="281"/>
    </location>
</feature>
<dbReference type="EMBL" id="JAACJL010000015">
    <property type="protein sequence ID" value="KAF4621403.1"/>
    <property type="molecule type" value="Genomic_DNA"/>
</dbReference>
<sequence length="446" mass="48878">MLSLAIRASRHATSCQSAQLYNHLTRRAASTTTTTTSGPIPTSTLTPSSPSSTAAAEQLKNFENRVAFIRTWKPLRNIADAYTMIDAMERKYGKVLSVRFLKDFEEPTKFQMISFMVFEEPIAHRIPEDGVEFTIPSSGVAKEQHEITMEDLENILDESPGYDPDYQFPVIAMEGSERTDNIIGGRVRRGTLDFIADNHRNLFQQTPRNVMQAFLRWGGFNELKPFDKPRTIHGVDLFPGNGIDNVRMRAALQQSAMVLDLPNPNNVRPKPQAADKNAASTSGSSLAALAFGGLQEDTAAEPKAKAKAQTSAAAPASDASTKTTTTVASKPSSSSPSPSPEPSTESADSTPSTTPSRQPLTAEQLAAKEALRKQLDFAKQLKQTLATPYTGRKQAKPSLKPKRKQSVVPETPEFYEPDYIPETPEPEPEKPGVLKRLWSGLFGSKQ</sequence>
<evidence type="ECO:0000313" key="2">
    <source>
        <dbReference type="EMBL" id="KAF4621403.1"/>
    </source>
</evidence>
<feature type="compositionally biased region" description="Low complexity" evidence="1">
    <location>
        <begin position="307"/>
        <end position="356"/>
    </location>
</feature>
<proteinExistence type="predicted"/>
<evidence type="ECO:0000256" key="1">
    <source>
        <dbReference type="SAM" id="MobiDB-lite"/>
    </source>
</evidence>
<feature type="region of interest" description="Disordered" evidence="1">
    <location>
        <begin position="383"/>
        <end position="432"/>
    </location>
</feature>
<name>A0A8H4VT06_9AGAR</name>
<dbReference type="Proteomes" id="UP000521872">
    <property type="component" value="Unassembled WGS sequence"/>
</dbReference>
<reference evidence="2 3" key="1">
    <citation type="submission" date="2019-12" db="EMBL/GenBank/DDBJ databases">
        <authorList>
            <person name="Floudas D."/>
            <person name="Bentzer J."/>
            <person name="Ahren D."/>
            <person name="Johansson T."/>
            <person name="Persson P."/>
            <person name="Tunlid A."/>
        </authorList>
    </citation>
    <scope>NUCLEOTIDE SEQUENCE [LARGE SCALE GENOMIC DNA]</scope>
    <source>
        <strain evidence="2 3">CBS 102.39</strain>
    </source>
</reference>
<gene>
    <name evidence="2" type="ORF">D9613_000860</name>
</gene>
<accession>A0A8H4VT06</accession>
<evidence type="ECO:0000313" key="3">
    <source>
        <dbReference type="Proteomes" id="UP000521872"/>
    </source>
</evidence>
<feature type="region of interest" description="Disordered" evidence="1">
    <location>
        <begin position="29"/>
        <end position="52"/>
    </location>
</feature>
<protein>
    <submittedName>
        <fullName evidence="2">Uncharacterized protein</fullName>
    </submittedName>
</protein>
<feature type="compositionally biased region" description="Basic residues" evidence="1">
    <location>
        <begin position="393"/>
        <end position="405"/>
    </location>
</feature>
<feature type="region of interest" description="Disordered" evidence="1">
    <location>
        <begin position="300"/>
        <end position="363"/>
    </location>
</feature>
<organism evidence="2 3">
    <name type="scientific">Agrocybe pediades</name>
    <dbReference type="NCBI Taxonomy" id="84607"/>
    <lineage>
        <taxon>Eukaryota</taxon>
        <taxon>Fungi</taxon>
        <taxon>Dikarya</taxon>
        <taxon>Basidiomycota</taxon>
        <taxon>Agaricomycotina</taxon>
        <taxon>Agaricomycetes</taxon>
        <taxon>Agaricomycetidae</taxon>
        <taxon>Agaricales</taxon>
        <taxon>Agaricineae</taxon>
        <taxon>Strophariaceae</taxon>
        <taxon>Agrocybe</taxon>
    </lineage>
</organism>
<comment type="caution">
    <text evidence="2">The sequence shown here is derived from an EMBL/GenBank/DDBJ whole genome shotgun (WGS) entry which is preliminary data.</text>
</comment>
<dbReference type="AlphaFoldDB" id="A0A8H4VT06"/>